<reference evidence="7 8" key="1">
    <citation type="journal article" date="2019" name="Sci. Rep.">
        <title>Nanopore sequencing improves the draft genome of the human pathogenic amoeba Naegleria fowleri.</title>
        <authorList>
            <person name="Liechti N."/>
            <person name="Schurch N."/>
            <person name="Bruggmann R."/>
            <person name="Wittwer M."/>
        </authorList>
    </citation>
    <scope>NUCLEOTIDE SEQUENCE [LARGE SCALE GENOMIC DNA]</scope>
    <source>
        <strain evidence="7 8">ATCC 30894</strain>
    </source>
</reference>
<dbReference type="Gene3D" id="2.60.40.380">
    <property type="entry name" value="Purple acid phosphatase-like, N-terminal"/>
    <property type="match status" value="1"/>
</dbReference>
<feature type="domain" description="Purple acid phosphatase N-terminal" evidence="6">
    <location>
        <begin position="54"/>
        <end position="154"/>
    </location>
</feature>
<gene>
    <name evidence="7" type="ORF">FDP41_013072</name>
</gene>
<feature type="domain" description="Calcineurin-like phosphoesterase" evidence="4">
    <location>
        <begin position="193"/>
        <end position="392"/>
    </location>
</feature>
<dbReference type="VEuPathDB" id="AmoebaDB:NfTy_035220"/>
<dbReference type="RefSeq" id="XP_044565302.1">
    <property type="nucleotide sequence ID" value="XM_044703662.1"/>
</dbReference>
<dbReference type="EC" id="3.1.3.2" evidence="3"/>
<evidence type="ECO:0000259" key="6">
    <source>
        <dbReference type="Pfam" id="PF16656"/>
    </source>
</evidence>
<keyword evidence="2" id="KW-0325">Glycoprotein</keyword>
<dbReference type="InterPro" id="IPR004843">
    <property type="entry name" value="Calcineurin-like_PHP"/>
</dbReference>
<dbReference type="Pfam" id="PF00149">
    <property type="entry name" value="Metallophos"/>
    <property type="match status" value="1"/>
</dbReference>
<dbReference type="InterPro" id="IPR015914">
    <property type="entry name" value="PAPs_N"/>
</dbReference>
<accession>A0A6A5C5I1</accession>
<feature type="chain" id="PRO_5025717253" description="Purple acid phosphatase" evidence="3">
    <location>
        <begin position="24"/>
        <end position="493"/>
    </location>
</feature>
<dbReference type="InterPro" id="IPR029052">
    <property type="entry name" value="Metallo-depent_PP-like"/>
</dbReference>
<dbReference type="GO" id="GO:0003993">
    <property type="term" value="F:acid phosphatase activity"/>
    <property type="evidence" value="ECO:0007669"/>
    <property type="project" value="UniProtKB-EC"/>
</dbReference>
<dbReference type="VEuPathDB" id="AmoebaDB:NF0110280"/>
<name>A0A6A5C5I1_NAEFO</name>
<evidence type="ECO:0000256" key="1">
    <source>
        <dbReference type="ARBA" id="ARBA00022729"/>
    </source>
</evidence>
<comment type="caution">
    <text evidence="7">The sequence shown here is derived from an EMBL/GenBank/DDBJ whole genome shotgun (WGS) entry which is preliminary data.</text>
</comment>
<protein>
    <recommendedName>
        <fullName evidence="3">Purple acid phosphatase</fullName>
        <ecNumber evidence="3">3.1.3.2</ecNumber>
    </recommendedName>
</protein>
<dbReference type="PANTHER" id="PTHR45867:SF10">
    <property type="entry name" value="PURPLE ACID PHOSPHATASE"/>
    <property type="match status" value="1"/>
</dbReference>
<evidence type="ECO:0000256" key="2">
    <source>
        <dbReference type="ARBA" id="ARBA00023180"/>
    </source>
</evidence>
<dbReference type="EMBL" id="VFQX01000017">
    <property type="protein sequence ID" value="KAF0980589.1"/>
    <property type="molecule type" value="Genomic_DNA"/>
</dbReference>
<dbReference type="PANTHER" id="PTHR45867">
    <property type="entry name" value="PURPLE ACID PHOSPHATASE"/>
    <property type="match status" value="1"/>
</dbReference>
<evidence type="ECO:0000259" key="5">
    <source>
        <dbReference type="Pfam" id="PF14008"/>
    </source>
</evidence>
<dbReference type="OrthoDB" id="45007at2759"/>
<dbReference type="SUPFAM" id="SSF56300">
    <property type="entry name" value="Metallo-dependent phosphatases"/>
    <property type="match status" value="1"/>
</dbReference>
<evidence type="ECO:0000313" key="7">
    <source>
        <dbReference type="EMBL" id="KAF0980589.1"/>
    </source>
</evidence>
<dbReference type="Pfam" id="PF14008">
    <property type="entry name" value="Metallophos_C"/>
    <property type="match status" value="1"/>
</dbReference>
<dbReference type="OMA" id="WYSFRVS"/>
<evidence type="ECO:0000313" key="8">
    <source>
        <dbReference type="Proteomes" id="UP000444721"/>
    </source>
</evidence>
<dbReference type="AlphaFoldDB" id="A0A6A5C5I1"/>
<dbReference type="InterPro" id="IPR041792">
    <property type="entry name" value="MPP_PAP"/>
</dbReference>
<dbReference type="InterPro" id="IPR025733">
    <property type="entry name" value="PAPs_C"/>
</dbReference>
<evidence type="ECO:0000259" key="4">
    <source>
        <dbReference type="Pfam" id="PF00149"/>
    </source>
</evidence>
<feature type="domain" description="Purple acid phosphatase C-terminal" evidence="5">
    <location>
        <begin position="415"/>
        <end position="483"/>
    </location>
</feature>
<proteinExistence type="inferred from homology"/>
<dbReference type="InterPro" id="IPR008963">
    <property type="entry name" value="Purple_acid_Pase-like_N"/>
</dbReference>
<dbReference type="VEuPathDB" id="AmoebaDB:FDP41_013072"/>
<dbReference type="GO" id="GO:0046872">
    <property type="term" value="F:metal ion binding"/>
    <property type="evidence" value="ECO:0007669"/>
    <property type="project" value="InterPro"/>
</dbReference>
<dbReference type="Pfam" id="PF16656">
    <property type="entry name" value="Pur_ac_phosph_N"/>
    <property type="match status" value="1"/>
</dbReference>
<evidence type="ECO:0000256" key="3">
    <source>
        <dbReference type="RuleBase" id="RU361203"/>
    </source>
</evidence>
<dbReference type="SUPFAM" id="SSF49363">
    <property type="entry name" value="Purple acid phosphatase, N-terminal domain"/>
    <property type="match status" value="1"/>
</dbReference>
<dbReference type="CDD" id="cd00839">
    <property type="entry name" value="MPP_PAPs"/>
    <property type="match status" value="1"/>
</dbReference>
<keyword evidence="3" id="KW-0378">Hydrolase</keyword>
<comment type="catalytic activity">
    <reaction evidence="3">
        <text>a phosphate monoester + H2O = an alcohol + phosphate</text>
        <dbReference type="Rhea" id="RHEA:15017"/>
        <dbReference type="ChEBI" id="CHEBI:15377"/>
        <dbReference type="ChEBI" id="CHEBI:30879"/>
        <dbReference type="ChEBI" id="CHEBI:43474"/>
        <dbReference type="ChEBI" id="CHEBI:67140"/>
        <dbReference type="EC" id="3.1.3.2"/>
    </reaction>
</comment>
<sequence>MKSLHLSHAILFWILLIALIVKAVPINLLHHRTTLITTPTNQRITASSSSEYTPIEVHLAFTQISNQIVVSFHTLNYNEKLLGSPMIKLSKDPNLIREVQVASIGSVVTQYGEVSHTGYDFNVLLTNLEYDTLYYYQCTFRNGNVSSDIYHFHTRTDPNRPESYETTVISYGDQGILNSYYVMERVKEFISNFYNSSSKNKNLFVYHLGDISYADDYPGLIYQAVWSWYMHKMTPIMPYVAYMVLPGNHEMGPLHHPYYSFELGFQALNHRFFMPLRNNSAYGHNMWYSFEYGPITFISISTETNYPNNFFPEYVFKGDQLAWLEQTLSNIDRKRTPWIIVTGHRPIYSSAFGYSNSHGIPDGQSVPIQNAFEDLLVKYHVDIMLVGHVHSYERTYPVYKTQVERKDNFHNLRYPIHIVNGAGGCIEGLTWSFSYHWGINWSAHIYNKDEGYGVLKTSFNPQTKIHSLSFSFYSAGENQLIDSVTITKDQHVL</sequence>
<keyword evidence="8" id="KW-1185">Reference proteome</keyword>
<feature type="signal peptide" evidence="3">
    <location>
        <begin position="1"/>
        <end position="23"/>
    </location>
</feature>
<organism evidence="7 8">
    <name type="scientific">Naegleria fowleri</name>
    <name type="common">Brain eating amoeba</name>
    <dbReference type="NCBI Taxonomy" id="5763"/>
    <lineage>
        <taxon>Eukaryota</taxon>
        <taxon>Discoba</taxon>
        <taxon>Heterolobosea</taxon>
        <taxon>Tetramitia</taxon>
        <taxon>Eutetramitia</taxon>
        <taxon>Vahlkampfiidae</taxon>
        <taxon>Naegleria</taxon>
    </lineage>
</organism>
<comment type="similarity">
    <text evidence="3">Belongs to the metallophosphoesterase superfamily. Purple acid phosphatase family.</text>
</comment>
<dbReference type="Gene3D" id="3.60.21.10">
    <property type="match status" value="1"/>
</dbReference>
<dbReference type="Proteomes" id="UP000444721">
    <property type="component" value="Unassembled WGS sequence"/>
</dbReference>
<keyword evidence="1 3" id="KW-0732">Signal</keyword>
<dbReference type="GeneID" id="68120287"/>